<comment type="caution">
    <text evidence="7">The sequence shown here is derived from an EMBL/GenBank/DDBJ whole genome shotgun (WGS) entry which is preliminary data.</text>
</comment>
<dbReference type="AlphaFoldDB" id="A0A0A2XXN3"/>
<evidence type="ECO:0000256" key="1">
    <source>
        <dbReference type="ARBA" id="ARBA00004453"/>
    </source>
</evidence>
<evidence type="ECO:0000313" key="8">
    <source>
        <dbReference type="Proteomes" id="UP000030418"/>
    </source>
</evidence>
<sequence>MFWFKNAMIYRLTKAIDFSNLSAQLGTCEFTPCGSSEASKFGWIAPLSTSEQLCFEANGQILLVAQREEKILPNYVITKELESRVKALEEKEKRKLKKVERLSIKDDVVASLLPQAFTRSTYTALWIDTQNQLIYVDAGSAKRAEDVLALLRKSLGSLPVIPLAFANEPSLVMTGWISNAPDWLSVLEEAELVGFIEGGVAKFKQQDLGSDEIIELLKAGKVVTKIDLDWENNLSFVLCEDGTLKRLKFADEIKEKNDDIAKEDIAQRFDADFLLMTATLSELTKRLLNEFGGEKESV</sequence>
<dbReference type="GO" id="GO:0003690">
    <property type="term" value="F:double-stranded DNA binding"/>
    <property type="evidence" value="ECO:0007669"/>
    <property type="project" value="TreeGrafter"/>
</dbReference>
<dbReference type="Proteomes" id="UP000030418">
    <property type="component" value="Unassembled WGS sequence"/>
</dbReference>
<evidence type="ECO:0000256" key="4">
    <source>
        <dbReference type="ARBA" id="ARBA00022490"/>
    </source>
</evidence>
<protein>
    <recommendedName>
        <fullName evidence="3">Recombination-associated protein RdgC</fullName>
    </recommendedName>
</protein>
<evidence type="ECO:0000256" key="3">
    <source>
        <dbReference type="ARBA" id="ARBA00022296"/>
    </source>
</evidence>
<reference evidence="7 8" key="1">
    <citation type="submission" date="2014-08" db="EMBL/GenBank/DDBJ databases">
        <title>Chaperone-usher fimbriae in a diverse selection of Gallibacterium genomes.</title>
        <authorList>
            <person name="Kudirkiene E."/>
            <person name="Bager R.J."/>
            <person name="Johnson T.J."/>
            <person name="Bojesen A.M."/>
        </authorList>
    </citation>
    <scope>NUCLEOTIDE SEQUENCE [LARGE SCALE GENOMIC DNA]</scope>
    <source>
        <strain evidence="7 8">CCM5976</strain>
    </source>
</reference>
<accession>A0A0A2XXN3</accession>
<name>A0A0A2XXN3_9PAST</name>
<feature type="coiled-coil region" evidence="6">
    <location>
        <begin position="78"/>
        <end position="105"/>
    </location>
</feature>
<keyword evidence="8" id="KW-1185">Reference proteome</keyword>
<dbReference type="Pfam" id="PF04381">
    <property type="entry name" value="RdgC"/>
    <property type="match status" value="1"/>
</dbReference>
<dbReference type="PANTHER" id="PTHR38103">
    <property type="entry name" value="RECOMBINATION-ASSOCIATED PROTEIN RDGC"/>
    <property type="match status" value="1"/>
</dbReference>
<organism evidence="7 8">
    <name type="scientific">Gallibacterium genomosp. 2</name>
    <dbReference type="NCBI Taxonomy" id="155517"/>
    <lineage>
        <taxon>Bacteria</taxon>
        <taxon>Pseudomonadati</taxon>
        <taxon>Pseudomonadota</taxon>
        <taxon>Gammaproteobacteria</taxon>
        <taxon>Pasteurellales</taxon>
        <taxon>Pasteurellaceae</taxon>
        <taxon>Gallibacterium</taxon>
    </lineage>
</organism>
<comment type="subcellular location">
    <subcellularLocation>
        <location evidence="1">Cytoplasm</location>
        <location evidence="1">Nucleoid</location>
    </subcellularLocation>
</comment>
<evidence type="ECO:0000256" key="2">
    <source>
        <dbReference type="ARBA" id="ARBA00008657"/>
    </source>
</evidence>
<dbReference type="InterPro" id="IPR007476">
    <property type="entry name" value="RdgC"/>
</dbReference>
<evidence type="ECO:0000313" key="7">
    <source>
        <dbReference type="EMBL" id="KGQ30009.1"/>
    </source>
</evidence>
<proteinExistence type="inferred from homology"/>
<keyword evidence="6" id="KW-0175">Coiled coil</keyword>
<evidence type="ECO:0000256" key="5">
    <source>
        <dbReference type="ARBA" id="ARBA00023172"/>
    </source>
</evidence>
<keyword evidence="4" id="KW-0963">Cytoplasm</keyword>
<dbReference type="RefSeq" id="WP_039136990.1">
    <property type="nucleotide sequence ID" value="NZ_JPXY01000060.1"/>
</dbReference>
<dbReference type="GO" id="GO:0000018">
    <property type="term" value="P:regulation of DNA recombination"/>
    <property type="evidence" value="ECO:0007669"/>
    <property type="project" value="TreeGrafter"/>
</dbReference>
<dbReference type="NCBIfam" id="NF001464">
    <property type="entry name" value="PRK00321.1-5"/>
    <property type="match status" value="1"/>
</dbReference>
<keyword evidence="5" id="KW-0233">DNA recombination</keyword>
<dbReference type="NCBIfam" id="NF001462">
    <property type="entry name" value="PRK00321.1-3"/>
    <property type="match status" value="1"/>
</dbReference>
<dbReference type="GO" id="GO:0006310">
    <property type="term" value="P:DNA recombination"/>
    <property type="evidence" value="ECO:0007669"/>
    <property type="project" value="UniProtKB-KW"/>
</dbReference>
<evidence type="ECO:0000256" key="6">
    <source>
        <dbReference type="SAM" id="Coils"/>
    </source>
</evidence>
<dbReference type="EMBL" id="JPXY01000060">
    <property type="protein sequence ID" value="KGQ30009.1"/>
    <property type="molecule type" value="Genomic_DNA"/>
</dbReference>
<dbReference type="GO" id="GO:0043590">
    <property type="term" value="C:bacterial nucleoid"/>
    <property type="evidence" value="ECO:0007669"/>
    <property type="project" value="TreeGrafter"/>
</dbReference>
<gene>
    <name evidence="7" type="ORF">P375_11205</name>
</gene>
<comment type="similarity">
    <text evidence="2">Belongs to the RdgC family.</text>
</comment>
<dbReference type="PANTHER" id="PTHR38103:SF1">
    <property type="entry name" value="RECOMBINATION-ASSOCIATED PROTEIN RDGC"/>
    <property type="match status" value="1"/>
</dbReference>